<dbReference type="AlphaFoldDB" id="A0A835QF06"/>
<comment type="caution">
    <text evidence="7">The sequence shown here is derived from an EMBL/GenBank/DDBJ whole genome shotgun (WGS) entry which is preliminary data.</text>
</comment>
<dbReference type="PANTHER" id="PTHR10688:SF5">
    <property type="entry name" value="PWWP DOMAIN-CONTAINING PROTEIN 1-RELATED"/>
    <property type="match status" value="1"/>
</dbReference>
<evidence type="ECO:0000256" key="2">
    <source>
        <dbReference type="ARBA" id="ARBA00023163"/>
    </source>
</evidence>
<reference evidence="7 8" key="1">
    <citation type="journal article" date="2020" name="Nat. Food">
        <title>A phased Vanilla planifolia genome enables genetic improvement of flavour and production.</title>
        <authorList>
            <person name="Hasing T."/>
            <person name="Tang H."/>
            <person name="Brym M."/>
            <person name="Khazi F."/>
            <person name="Huang T."/>
            <person name="Chambers A.H."/>
        </authorList>
    </citation>
    <scope>NUCLEOTIDE SEQUENCE [LARGE SCALE GENOMIC DNA]</scope>
    <source>
        <tissue evidence="7">Leaf</tissue>
    </source>
</reference>
<dbReference type="Pfam" id="PF00855">
    <property type="entry name" value="PWWP"/>
    <property type="match status" value="1"/>
</dbReference>
<protein>
    <recommendedName>
        <fullName evidence="6">PWWP domain-containing protein</fullName>
    </recommendedName>
</protein>
<dbReference type="SUPFAM" id="SSF63748">
    <property type="entry name" value="Tudor/PWWP/MBT"/>
    <property type="match status" value="1"/>
</dbReference>
<sequence length="893" mass="98641">MVSVMKDFDIVTKSSHAETANAETSIFGVERHLQGARVIDCRFHGALPERSVPPVLYLADKVSDLEGESSKNGWEVDSVSLAAEAKVVADISVQNSVCANEVGNISFLESGIWMHGFRIGDMVWGKVKSHPWWPGHIFNEAFASSSVRGTKTAGHVLVAFFGDSSYGWFDPAELIPFEPHFPEKSGQTTSCNFVRAVEEAVDEVSRRGTLAMACCCRNVCNFRPASVTGYFAVDVVGCEPVVVYSSTQIKEARNRFAPRRLLSFVQQLALSPHSSKEHSIDWIQSIAMLTAYRKVVFEEFDETYAQAFGLQPTWSTPSYASVMDQLGRFAPRVGQHVIAQIPGEHSTKLSSHKPAKAAKTKRYLIKRREDLPYSATVNFLPDLRPASLSPDSNYVLQKKENPSPPASAVTTPFHEQKSSEPALPTLGYLEKSEPFKAKNVSMLQKAAMDKQENIRKRPGDDVNEAGKFTKTKRDSTTEAARRLIGIAVRTPEFVPREFDTDLPQGLDLVMQELRRLLADLSCIALDPFHGSERGTPAVVRQVFLRFRSVVYQKGRVFPTAIGQEDVAASCAKEGRCDGEQTILKEPKDSQEQFSVKADRKRGPSNRQEELRARTIKKIDHTKSLATEKRAAIGQENNQVQRQKDLSDSHQELPSPKIPSPTFLVMKFPPRATLPSIANLKARFARFGPLDLSAARVYWKTYSCKILFRYKSDAQAAYDFVMKNDLFGQVKVAYHLRDSEVSGEGRTPNSPKKTIESSLLPPGSAGLPLSDPTRKLLQPKSILKRPGGEVSRSHVASRVRFMLSDNGDGEPTKVVASGKKAQKSLGLFPPQLTAGRPPADFQRIEGLLSSSSAGEPLSKSDVDISGPMLSLLLKCNDVVNNVKASIGYISYHVL</sequence>
<organism evidence="7 8">
    <name type="scientific">Vanilla planifolia</name>
    <name type="common">Vanilla</name>
    <dbReference type="NCBI Taxonomy" id="51239"/>
    <lineage>
        <taxon>Eukaryota</taxon>
        <taxon>Viridiplantae</taxon>
        <taxon>Streptophyta</taxon>
        <taxon>Embryophyta</taxon>
        <taxon>Tracheophyta</taxon>
        <taxon>Spermatophyta</taxon>
        <taxon>Magnoliopsida</taxon>
        <taxon>Liliopsida</taxon>
        <taxon>Asparagales</taxon>
        <taxon>Orchidaceae</taxon>
        <taxon>Vanilloideae</taxon>
        <taxon>Vanilleae</taxon>
        <taxon>Vanilla</taxon>
    </lineage>
</organism>
<accession>A0A835QF06</accession>
<dbReference type="FunFam" id="2.30.30.140:FF:000115">
    <property type="entry name" value="Tudor/PWWP/MBT superfamily protein"/>
    <property type="match status" value="1"/>
</dbReference>
<dbReference type="PROSITE" id="PS50812">
    <property type="entry name" value="PWWP"/>
    <property type="match status" value="1"/>
</dbReference>
<dbReference type="GO" id="GO:0035098">
    <property type="term" value="C:ESC/E(Z) complex"/>
    <property type="evidence" value="ECO:0007669"/>
    <property type="project" value="UniProtKB-ARBA"/>
</dbReference>
<feature type="compositionally biased region" description="Basic and acidic residues" evidence="5">
    <location>
        <begin position="641"/>
        <end position="650"/>
    </location>
</feature>
<keyword evidence="3" id="KW-0539">Nucleus</keyword>
<comment type="similarity">
    <text evidence="4">Belongs to the PDP family.</text>
</comment>
<feature type="domain" description="PWWP" evidence="6">
    <location>
        <begin position="119"/>
        <end position="180"/>
    </location>
</feature>
<dbReference type="Gene3D" id="2.30.30.140">
    <property type="match status" value="1"/>
</dbReference>
<feature type="region of interest" description="Disordered" evidence="5">
    <location>
        <begin position="583"/>
        <end position="610"/>
    </location>
</feature>
<dbReference type="GO" id="GO:0006355">
    <property type="term" value="P:regulation of DNA-templated transcription"/>
    <property type="evidence" value="ECO:0007669"/>
    <property type="project" value="UniProtKB-ARBA"/>
</dbReference>
<feature type="region of interest" description="Disordered" evidence="5">
    <location>
        <begin position="397"/>
        <end position="420"/>
    </location>
</feature>
<feature type="compositionally biased region" description="Low complexity" evidence="5">
    <location>
        <begin position="756"/>
        <end position="770"/>
    </location>
</feature>
<evidence type="ECO:0000256" key="3">
    <source>
        <dbReference type="ARBA" id="ARBA00023242"/>
    </source>
</evidence>
<dbReference type="PANTHER" id="PTHR10688">
    <property type="entry name" value="PWWP DOMAIN-CONTAINING PROTEIN"/>
    <property type="match status" value="1"/>
</dbReference>
<evidence type="ECO:0000256" key="4">
    <source>
        <dbReference type="ARBA" id="ARBA00060746"/>
    </source>
</evidence>
<evidence type="ECO:0000313" key="8">
    <source>
        <dbReference type="Proteomes" id="UP000636800"/>
    </source>
</evidence>
<dbReference type="InterPro" id="IPR052657">
    <property type="entry name" value="PDP_family_Arabidopsis"/>
</dbReference>
<dbReference type="SMART" id="SM00293">
    <property type="entry name" value="PWWP"/>
    <property type="match status" value="1"/>
</dbReference>
<dbReference type="Proteomes" id="UP000636800">
    <property type="component" value="Unassembled WGS sequence"/>
</dbReference>
<name>A0A835QF06_VANPL</name>
<dbReference type="EMBL" id="JADCNL010000008">
    <property type="protein sequence ID" value="KAG0470233.1"/>
    <property type="molecule type" value="Genomic_DNA"/>
</dbReference>
<proteinExistence type="inferred from homology"/>
<dbReference type="OrthoDB" id="4115at2759"/>
<keyword evidence="1" id="KW-0805">Transcription regulation</keyword>
<keyword evidence="8" id="KW-1185">Reference proteome</keyword>
<evidence type="ECO:0000256" key="5">
    <source>
        <dbReference type="SAM" id="MobiDB-lite"/>
    </source>
</evidence>
<feature type="region of interest" description="Disordered" evidence="5">
    <location>
        <begin position="629"/>
        <end position="657"/>
    </location>
</feature>
<keyword evidence="2" id="KW-0804">Transcription</keyword>
<dbReference type="CDD" id="cd05162">
    <property type="entry name" value="PWWP"/>
    <property type="match status" value="1"/>
</dbReference>
<evidence type="ECO:0000259" key="6">
    <source>
        <dbReference type="PROSITE" id="PS50812"/>
    </source>
</evidence>
<evidence type="ECO:0000313" key="7">
    <source>
        <dbReference type="EMBL" id="KAG0470233.1"/>
    </source>
</evidence>
<evidence type="ECO:0000256" key="1">
    <source>
        <dbReference type="ARBA" id="ARBA00023015"/>
    </source>
</evidence>
<gene>
    <name evidence="7" type="ORF">HPP92_016933</name>
</gene>
<feature type="region of interest" description="Disordered" evidence="5">
    <location>
        <begin position="738"/>
        <end position="772"/>
    </location>
</feature>
<dbReference type="InterPro" id="IPR000313">
    <property type="entry name" value="PWWP_dom"/>
</dbReference>
<dbReference type="GO" id="GO:2000028">
    <property type="term" value="P:regulation of photoperiodism, flowering"/>
    <property type="evidence" value="ECO:0007669"/>
    <property type="project" value="UniProtKB-ARBA"/>
</dbReference>